<organism evidence="2 3">
    <name type="scientific">Daphnia magna</name>
    <dbReference type="NCBI Taxonomy" id="35525"/>
    <lineage>
        <taxon>Eukaryota</taxon>
        <taxon>Metazoa</taxon>
        <taxon>Ecdysozoa</taxon>
        <taxon>Arthropoda</taxon>
        <taxon>Crustacea</taxon>
        <taxon>Branchiopoda</taxon>
        <taxon>Diplostraca</taxon>
        <taxon>Cladocera</taxon>
        <taxon>Anomopoda</taxon>
        <taxon>Daphniidae</taxon>
        <taxon>Daphnia</taxon>
    </lineage>
</organism>
<dbReference type="Proteomes" id="UP001234178">
    <property type="component" value="Unassembled WGS sequence"/>
</dbReference>
<evidence type="ECO:0008006" key="4">
    <source>
        <dbReference type="Google" id="ProtNLM"/>
    </source>
</evidence>
<dbReference type="EMBL" id="JAOYFB010000037">
    <property type="protein sequence ID" value="KAK4022205.1"/>
    <property type="molecule type" value="Genomic_DNA"/>
</dbReference>
<evidence type="ECO:0000313" key="2">
    <source>
        <dbReference type="EMBL" id="KAK4022205.1"/>
    </source>
</evidence>
<keyword evidence="1" id="KW-1133">Transmembrane helix</keyword>
<feature type="transmembrane region" description="Helical" evidence="1">
    <location>
        <begin position="58"/>
        <end position="85"/>
    </location>
</feature>
<keyword evidence="3" id="KW-1185">Reference proteome</keyword>
<comment type="caution">
    <text evidence="2">The sequence shown here is derived from an EMBL/GenBank/DDBJ whole genome shotgun (WGS) entry which is preliminary data.</text>
</comment>
<proteinExistence type="predicted"/>
<sequence>MIGLATGRKPLMRIDTTVFLFLVVPSHLSSSSFAHFAPFFCRGDPPPPLAVVPPPLCFYLDGLVIVLLSLCEGFLIVIHFFLFLVHVRYGSCWPSFLFGFFSLLLHTEEGRRVQYKKGPQRNN</sequence>
<evidence type="ECO:0000313" key="3">
    <source>
        <dbReference type="Proteomes" id="UP001234178"/>
    </source>
</evidence>
<evidence type="ECO:0000256" key="1">
    <source>
        <dbReference type="SAM" id="Phobius"/>
    </source>
</evidence>
<gene>
    <name evidence="2" type="ORF">OUZ56_007684</name>
</gene>
<accession>A0ABR0AAN7</accession>
<reference evidence="2 3" key="1">
    <citation type="journal article" date="2023" name="Nucleic Acids Res.">
        <title>The hologenome of Daphnia magna reveals possible DNA methylation and microbiome-mediated evolution of the host genome.</title>
        <authorList>
            <person name="Chaturvedi A."/>
            <person name="Li X."/>
            <person name="Dhandapani V."/>
            <person name="Marshall H."/>
            <person name="Kissane S."/>
            <person name="Cuenca-Cambronero M."/>
            <person name="Asole G."/>
            <person name="Calvet F."/>
            <person name="Ruiz-Romero M."/>
            <person name="Marangio P."/>
            <person name="Guigo R."/>
            <person name="Rago D."/>
            <person name="Mirbahai L."/>
            <person name="Eastwood N."/>
            <person name="Colbourne J.K."/>
            <person name="Zhou J."/>
            <person name="Mallon E."/>
            <person name="Orsini L."/>
        </authorList>
    </citation>
    <scope>NUCLEOTIDE SEQUENCE [LARGE SCALE GENOMIC DNA]</scope>
    <source>
        <strain evidence="2">LRV0_1</strain>
    </source>
</reference>
<keyword evidence="1" id="KW-0472">Membrane</keyword>
<protein>
    <recommendedName>
        <fullName evidence="4">Transmembrane protein</fullName>
    </recommendedName>
</protein>
<keyword evidence="1" id="KW-0812">Transmembrane</keyword>
<name>A0ABR0AAN7_9CRUS</name>